<dbReference type="SMART" id="SM00086">
    <property type="entry name" value="PAC"/>
    <property type="match status" value="1"/>
</dbReference>
<evidence type="ECO:0000313" key="5">
    <source>
        <dbReference type="Proteomes" id="UP001565927"/>
    </source>
</evidence>
<dbReference type="InterPro" id="IPR000014">
    <property type="entry name" value="PAS"/>
</dbReference>
<dbReference type="SUPFAM" id="SSF81606">
    <property type="entry name" value="PP2C-like"/>
    <property type="match status" value="1"/>
</dbReference>
<evidence type="ECO:0000256" key="2">
    <source>
        <dbReference type="SAM" id="MobiDB-lite"/>
    </source>
</evidence>
<name>A0ABV4H8B6_9ACTN</name>
<dbReference type="InterPro" id="IPR001932">
    <property type="entry name" value="PPM-type_phosphatase-like_dom"/>
</dbReference>
<proteinExistence type="predicted"/>
<feature type="region of interest" description="Disordered" evidence="2">
    <location>
        <begin position="1"/>
        <end position="21"/>
    </location>
</feature>
<evidence type="ECO:0000313" key="4">
    <source>
        <dbReference type="EMBL" id="MEZ0166670.1"/>
    </source>
</evidence>
<dbReference type="InterPro" id="IPR052016">
    <property type="entry name" value="Bact_Sigma-Reg"/>
</dbReference>
<dbReference type="PROSITE" id="PS50113">
    <property type="entry name" value="PAC"/>
    <property type="match status" value="1"/>
</dbReference>
<dbReference type="InterPro" id="IPR001610">
    <property type="entry name" value="PAC"/>
</dbReference>
<dbReference type="PANTHER" id="PTHR43156:SF2">
    <property type="entry name" value="STAGE II SPORULATION PROTEIN E"/>
    <property type="match status" value="1"/>
</dbReference>
<dbReference type="Gene3D" id="3.30.450.20">
    <property type="entry name" value="PAS domain"/>
    <property type="match status" value="1"/>
</dbReference>
<dbReference type="SMART" id="SM00331">
    <property type="entry name" value="PP2C_SIG"/>
    <property type="match status" value="1"/>
</dbReference>
<dbReference type="InterPro" id="IPR036457">
    <property type="entry name" value="PPM-type-like_dom_sf"/>
</dbReference>
<reference evidence="4 5" key="1">
    <citation type="submission" date="2024-07" db="EMBL/GenBank/DDBJ databases">
        <authorList>
            <person name="Thanompreechachai J."/>
            <person name="Duangmal K."/>
        </authorList>
    </citation>
    <scope>NUCLEOTIDE SEQUENCE [LARGE SCALE GENOMIC DNA]</scope>
    <source>
        <strain evidence="4 5">LSe6-4</strain>
    </source>
</reference>
<dbReference type="EC" id="3.1.3.16" evidence="4"/>
<evidence type="ECO:0000256" key="1">
    <source>
        <dbReference type="ARBA" id="ARBA00022801"/>
    </source>
</evidence>
<dbReference type="Proteomes" id="UP001565927">
    <property type="component" value="Unassembled WGS sequence"/>
</dbReference>
<evidence type="ECO:0000259" key="3">
    <source>
        <dbReference type="PROSITE" id="PS50113"/>
    </source>
</evidence>
<sequence>MRTPQSPAREGGGPALAPGAGPARSLDHLLASAVRAAEQAVCVADVSLPDEPVVWVNEAFTRTTGFSAADTVGRNCRFLQDGLSDLGYDTRAPAARIRSIIQSRSAGTVLIPNRRRDGSVFANELALSPLAGEDGVVRHYVAVQRDVTARVQAQDARDAVRAEAAELSDHLQRQLVPHRLPDVPGWQLAVRYHPATREDGSRGEVSGDFYDLRVLPTGRAVAVIGDVSGRGPQAAAATAALRWAVRGVLGVVPGPAEALRQVAGAVHDTLDDRFATVAAVQLPVSDGTGGPAAGLSLCLAGHPRPVLVPADGPSRFVGTPGMLLGPFLDPDLHEVPLDLRPGDHLVLYTDGVTEAASPTRELFGDERLLAALDALPRTGSGADAGPGVDAVADTVLAAVADHVGDGPTDDLTLVVLARSPR</sequence>
<dbReference type="InterPro" id="IPR000700">
    <property type="entry name" value="PAS-assoc_C"/>
</dbReference>
<dbReference type="PANTHER" id="PTHR43156">
    <property type="entry name" value="STAGE II SPORULATION PROTEIN E-RELATED"/>
    <property type="match status" value="1"/>
</dbReference>
<dbReference type="CDD" id="cd00130">
    <property type="entry name" value="PAS"/>
    <property type="match status" value="1"/>
</dbReference>
<dbReference type="GO" id="GO:0004722">
    <property type="term" value="F:protein serine/threonine phosphatase activity"/>
    <property type="evidence" value="ECO:0007669"/>
    <property type="project" value="UniProtKB-EC"/>
</dbReference>
<dbReference type="NCBIfam" id="TIGR00229">
    <property type="entry name" value="sensory_box"/>
    <property type="match status" value="1"/>
</dbReference>
<gene>
    <name evidence="4" type="ORF">AB2L27_18080</name>
</gene>
<dbReference type="EMBL" id="JBGFTU010000026">
    <property type="protein sequence ID" value="MEZ0166670.1"/>
    <property type="molecule type" value="Genomic_DNA"/>
</dbReference>
<dbReference type="Gene3D" id="3.60.40.10">
    <property type="entry name" value="PPM-type phosphatase domain"/>
    <property type="match status" value="1"/>
</dbReference>
<dbReference type="InterPro" id="IPR035965">
    <property type="entry name" value="PAS-like_dom_sf"/>
</dbReference>
<accession>A0ABV4H8B6</accession>
<keyword evidence="5" id="KW-1185">Reference proteome</keyword>
<dbReference type="SUPFAM" id="SSF55785">
    <property type="entry name" value="PYP-like sensor domain (PAS domain)"/>
    <property type="match status" value="1"/>
</dbReference>
<dbReference type="Pfam" id="PF13426">
    <property type="entry name" value="PAS_9"/>
    <property type="match status" value="1"/>
</dbReference>
<organism evidence="4 5">
    <name type="scientific">Kineococcus halophytocola</name>
    <dbReference type="NCBI Taxonomy" id="3234027"/>
    <lineage>
        <taxon>Bacteria</taxon>
        <taxon>Bacillati</taxon>
        <taxon>Actinomycetota</taxon>
        <taxon>Actinomycetes</taxon>
        <taxon>Kineosporiales</taxon>
        <taxon>Kineosporiaceae</taxon>
        <taxon>Kineococcus</taxon>
    </lineage>
</organism>
<comment type="caution">
    <text evidence="4">The sequence shown here is derived from an EMBL/GenBank/DDBJ whole genome shotgun (WGS) entry which is preliminary data.</text>
</comment>
<dbReference type="Pfam" id="PF07228">
    <property type="entry name" value="SpoIIE"/>
    <property type="match status" value="1"/>
</dbReference>
<protein>
    <submittedName>
        <fullName evidence="4">PP2C family protein-serine/threonine phosphatase</fullName>
        <ecNumber evidence="4">3.1.3.16</ecNumber>
    </submittedName>
</protein>
<keyword evidence="1 4" id="KW-0378">Hydrolase</keyword>
<feature type="domain" description="PAC" evidence="3">
    <location>
        <begin position="104"/>
        <end position="159"/>
    </location>
</feature>